<dbReference type="EMBL" id="WRXN01000015">
    <property type="protein sequence ID" value="MVT11657.1"/>
    <property type="molecule type" value="Genomic_DNA"/>
</dbReference>
<reference evidence="3 4" key="1">
    <citation type="submission" date="2019-12" db="EMBL/GenBank/DDBJ databases">
        <title>Chitinophaga sp. strain ysch24 (GDMCC 1.1355), whole genome shotgun sequence.</title>
        <authorList>
            <person name="Zhang X."/>
        </authorList>
    </citation>
    <scope>NUCLEOTIDE SEQUENCE [LARGE SCALE GENOMIC DNA]</scope>
    <source>
        <strain evidence="4">ysch24</strain>
    </source>
</reference>
<evidence type="ECO:0000256" key="2">
    <source>
        <dbReference type="SAM" id="SignalP"/>
    </source>
</evidence>
<evidence type="ECO:0000313" key="3">
    <source>
        <dbReference type="EMBL" id="MVT11657.1"/>
    </source>
</evidence>
<dbReference type="RefSeq" id="WP_157309082.1">
    <property type="nucleotide sequence ID" value="NZ_WRXN01000015.1"/>
</dbReference>
<gene>
    <name evidence="3" type="ORF">GO493_25565</name>
</gene>
<feature type="region of interest" description="Disordered" evidence="1">
    <location>
        <begin position="110"/>
        <end position="142"/>
    </location>
</feature>
<keyword evidence="2" id="KW-0732">Signal</keyword>
<feature type="compositionally biased region" description="Low complexity" evidence="1">
    <location>
        <begin position="110"/>
        <end position="135"/>
    </location>
</feature>
<feature type="chain" id="PRO_5029777381" description="DUF4138 domain-containing protein" evidence="2">
    <location>
        <begin position="21"/>
        <end position="293"/>
    </location>
</feature>
<feature type="signal peptide" evidence="2">
    <location>
        <begin position="1"/>
        <end position="20"/>
    </location>
</feature>
<dbReference type="Proteomes" id="UP000461730">
    <property type="component" value="Unassembled WGS sequence"/>
</dbReference>
<comment type="caution">
    <text evidence="3">The sequence shown here is derived from an EMBL/GenBank/DDBJ whole genome shotgun (WGS) entry which is preliminary data.</text>
</comment>
<keyword evidence="4" id="KW-1185">Reference proteome</keyword>
<evidence type="ECO:0000256" key="1">
    <source>
        <dbReference type="SAM" id="MobiDB-lite"/>
    </source>
</evidence>
<evidence type="ECO:0000313" key="4">
    <source>
        <dbReference type="Proteomes" id="UP000461730"/>
    </source>
</evidence>
<name>A0A7K1UB98_9BACT</name>
<accession>A0A7K1UB98</accession>
<sequence length="293" mass="31916">MKYVLSGVFCCILSWCNALGQSRTDSILTTKGAVTLITCGSAITTFQIGDGKNADYDYRIVDGNVVFIRPIVGNPRPTNLVVREGTNIHYLILAYRDRVELSRLKYTLSAGGKSSTGATGAGAAAEEPAAGQPQSESAQDEEAAAAAAAANVDTTTVGNIAEDFRKQRRSGHLYETTADGITLTFLQAMSLNNLIYYCFRIRNRGSDPYAFNKVTLMQKVIKDTAALHAMPVVYRRGPATIDANDEQSLVFVTPSRPFTKKDEIIMVMYNKANQNQVVLYTPASALPKYMLSK</sequence>
<proteinExistence type="predicted"/>
<evidence type="ECO:0008006" key="5">
    <source>
        <dbReference type="Google" id="ProtNLM"/>
    </source>
</evidence>
<dbReference type="AlphaFoldDB" id="A0A7K1UB98"/>
<organism evidence="3 4">
    <name type="scientific">Chitinophaga tropicalis</name>
    <dbReference type="NCBI Taxonomy" id="2683588"/>
    <lineage>
        <taxon>Bacteria</taxon>
        <taxon>Pseudomonadati</taxon>
        <taxon>Bacteroidota</taxon>
        <taxon>Chitinophagia</taxon>
        <taxon>Chitinophagales</taxon>
        <taxon>Chitinophagaceae</taxon>
        <taxon>Chitinophaga</taxon>
    </lineage>
</organism>
<protein>
    <recommendedName>
        <fullName evidence="5">DUF4138 domain-containing protein</fullName>
    </recommendedName>
</protein>